<dbReference type="Pfam" id="PF20434">
    <property type="entry name" value="BD-FAE"/>
    <property type="match status" value="1"/>
</dbReference>
<dbReference type="InterPro" id="IPR049492">
    <property type="entry name" value="BD-FAE-like_dom"/>
</dbReference>
<proteinExistence type="predicted"/>
<gene>
    <name evidence="3" type="ORF">UFOPK2844_00564</name>
</gene>
<evidence type="ECO:0000313" key="3">
    <source>
        <dbReference type="EMBL" id="CAB4753309.1"/>
    </source>
</evidence>
<dbReference type="InterPro" id="IPR050300">
    <property type="entry name" value="GDXG_lipolytic_enzyme"/>
</dbReference>
<evidence type="ECO:0000259" key="2">
    <source>
        <dbReference type="Pfam" id="PF20434"/>
    </source>
</evidence>
<reference evidence="3" key="1">
    <citation type="submission" date="2020-05" db="EMBL/GenBank/DDBJ databases">
        <authorList>
            <person name="Chiriac C."/>
            <person name="Salcher M."/>
            <person name="Ghai R."/>
            <person name="Kavagutti S V."/>
        </authorList>
    </citation>
    <scope>NUCLEOTIDE SEQUENCE</scope>
</reference>
<keyword evidence="1" id="KW-0378">Hydrolase</keyword>
<name>A0A6J6U4N2_9ZZZZ</name>
<dbReference type="GO" id="GO:0016787">
    <property type="term" value="F:hydrolase activity"/>
    <property type="evidence" value="ECO:0007669"/>
    <property type="project" value="UniProtKB-KW"/>
</dbReference>
<sequence>MEVEDRSVFDLEAVHPTNSVSYGNASDQVIDFYLPEKTTKPLIALMHGGFWRSEFDRKHLSPLAKALADSGWPVALIEYRRIIGNPDATLQDVHSAIEKLSEDFGATILLGHSAGGHLALLAAGKFDVLGVIALAPVTDLIRSEEMDLDEGSVSDFLGAPAKLRPDLNPIELPPLKVKVHVIHGSSDIRVPVQFSRDYVSKMDNNSTDLLELENIGHFELIDPRSDIFSKISRELTALS</sequence>
<accession>A0A6J6U4N2</accession>
<evidence type="ECO:0000256" key="1">
    <source>
        <dbReference type="ARBA" id="ARBA00022801"/>
    </source>
</evidence>
<feature type="domain" description="BD-FAE-like" evidence="2">
    <location>
        <begin position="30"/>
        <end position="123"/>
    </location>
</feature>
<dbReference type="SUPFAM" id="SSF53474">
    <property type="entry name" value="alpha/beta-Hydrolases"/>
    <property type="match status" value="1"/>
</dbReference>
<protein>
    <submittedName>
        <fullName evidence="3">Unannotated protein</fullName>
    </submittedName>
</protein>
<dbReference type="InterPro" id="IPR029058">
    <property type="entry name" value="AB_hydrolase_fold"/>
</dbReference>
<dbReference type="PANTHER" id="PTHR48081">
    <property type="entry name" value="AB HYDROLASE SUPERFAMILY PROTEIN C4A8.06C"/>
    <property type="match status" value="1"/>
</dbReference>
<organism evidence="3">
    <name type="scientific">freshwater metagenome</name>
    <dbReference type="NCBI Taxonomy" id="449393"/>
    <lineage>
        <taxon>unclassified sequences</taxon>
        <taxon>metagenomes</taxon>
        <taxon>ecological metagenomes</taxon>
    </lineage>
</organism>
<dbReference type="PANTHER" id="PTHR48081:SF33">
    <property type="entry name" value="KYNURENINE FORMAMIDASE"/>
    <property type="match status" value="1"/>
</dbReference>
<dbReference type="AlphaFoldDB" id="A0A6J6U4N2"/>
<dbReference type="EMBL" id="CAEZZG010000006">
    <property type="protein sequence ID" value="CAB4753309.1"/>
    <property type="molecule type" value="Genomic_DNA"/>
</dbReference>
<dbReference type="Gene3D" id="3.40.50.1820">
    <property type="entry name" value="alpha/beta hydrolase"/>
    <property type="match status" value="1"/>
</dbReference>